<gene>
    <name evidence="1" type="ORF">H8K52_18005</name>
</gene>
<evidence type="ECO:0000313" key="1">
    <source>
        <dbReference type="EMBL" id="MBC3809237.1"/>
    </source>
</evidence>
<dbReference type="EMBL" id="JACOFW010000028">
    <property type="protein sequence ID" value="MBC3809237.1"/>
    <property type="molecule type" value="Genomic_DNA"/>
</dbReference>
<dbReference type="Proteomes" id="UP000648257">
    <property type="component" value="Unassembled WGS sequence"/>
</dbReference>
<evidence type="ECO:0000313" key="2">
    <source>
        <dbReference type="Proteomes" id="UP000648257"/>
    </source>
</evidence>
<accession>A0ABR6X8P6</accession>
<reference evidence="1 2" key="1">
    <citation type="submission" date="2020-08" db="EMBL/GenBank/DDBJ databases">
        <title>Novel species isolated from subtropical streams in China.</title>
        <authorList>
            <person name="Lu H."/>
        </authorList>
    </citation>
    <scope>NUCLEOTIDE SEQUENCE [LARGE SCALE GENOMIC DNA]</scope>
    <source>
        <strain evidence="1 2">KACC 16656</strain>
    </source>
</reference>
<proteinExistence type="predicted"/>
<keyword evidence="2" id="KW-1185">Reference proteome</keyword>
<organism evidence="1 2">
    <name type="scientific">Undibacterium seohonense</name>
    <dbReference type="NCBI Taxonomy" id="1344950"/>
    <lineage>
        <taxon>Bacteria</taxon>
        <taxon>Pseudomonadati</taxon>
        <taxon>Pseudomonadota</taxon>
        <taxon>Betaproteobacteria</taxon>
        <taxon>Burkholderiales</taxon>
        <taxon>Oxalobacteraceae</taxon>
        <taxon>Undibacterium</taxon>
    </lineage>
</organism>
<sequence length="224" mass="25123">MNIVDFGKFNSSFGLVKSPSKVVVESFLSWQQKILPDWGFELKLEKRQGKLGDALIALCPRTAPIVTRYLFWPVDENWTLYFDNGVSGTDAGPPSVLSSRLGVDAIRVVMADEVIDPVSGQVTQYPATILEFYSNGVERRHIFVANDGGKWKFGELGEPFLFENMAAYKVRSIKDRFTNAMLHSYLKELGVNLSNANSVLTEPDLGYLLTKHGKMPASYKEFKD</sequence>
<name>A0ABR6X8P6_9BURK</name>
<protein>
    <submittedName>
        <fullName evidence="1">Uncharacterized protein</fullName>
    </submittedName>
</protein>
<comment type="caution">
    <text evidence="1">The sequence shown here is derived from an EMBL/GenBank/DDBJ whole genome shotgun (WGS) entry which is preliminary data.</text>
</comment>